<accession>A0A1D3CTJ7</accession>
<dbReference type="PANTHER" id="PTHR12455:SF0">
    <property type="entry name" value="NUCLEOLAR COMPLEX PROTEIN 4 HOMOLOG"/>
    <property type="match status" value="1"/>
</dbReference>
<dbReference type="PANTHER" id="PTHR12455">
    <property type="entry name" value="NUCLEOLAR COMPLEX PROTEIN 4"/>
    <property type="match status" value="1"/>
</dbReference>
<evidence type="ECO:0000313" key="2">
    <source>
        <dbReference type="EMBL" id="OEH74518.1"/>
    </source>
</evidence>
<comment type="caution">
    <text evidence="2">The sequence shown here is derived from an EMBL/GenBank/DDBJ whole genome shotgun (WGS) entry which is preliminary data.</text>
</comment>
<proteinExistence type="inferred from homology"/>
<dbReference type="GO" id="GO:0030692">
    <property type="term" value="C:Noc4p-Nop14p complex"/>
    <property type="evidence" value="ECO:0007669"/>
    <property type="project" value="TreeGrafter"/>
</dbReference>
<name>A0A1D3CTJ7_9EIME</name>
<dbReference type="GO" id="GO:0042254">
    <property type="term" value="P:ribosome biogenesis"/>
    <property type="evidence" value="ECO:0007669"/>
    <property type="project" value="InterPro"/>
</dbReference>
<keyword evidence="3" id="KW-1185">Reference proteome</keyword>
<comment type="similarity">
    <text evidence="1">Belongs to the CBF/MAK21 family.</text>
</comment>
<reference evidence="2 3" key="1">
    <citation type="journal article" date="2016" name="BMC Genomics">
        <title>Comparative genomics reveals Cyclospora cayetanensis possesses coccidia-like metabolism and invasion components but unique surface antigens.</title>
        <authorList>
            <person name="Liu S."/>
            <person name="Wang L."/>
            <person name="Zheng H."/>
            <person name="Xu Z."/>
            <person name="Roellig D.M."/>
            <person name="Li N."/>
            <person name="Frace M.A."/>
            <person name="Tang K."/>
            <person name="Arrowood M.J."/>
            <person name="Moss D.M."/>
            <person name="Zhang L."/>
            <person name="Feng Y."/>
            <person name="Xiao L."/>
        </authorList>
    </citation>
    <scope>NUCLEOTIDE SEQUENCE [LARGE SCALE GENOMIC DNA]</scope>
    <source>
        <strain evidence="2 3">CHN_HEN01</strain>
    </source>
</reference>
<dbReference type="GeneID" id="34617770"/>
<protein>
    <submittedName>
        <fullName evidence="2">Uncharacterized protein</fullName>
    </submittedName>
</protein>
<organism evidence="2 3">
    <name type="scientific">Cyclospora cayetanensis</name>
    <dbReference type="NCBI Taxonomy" id="88456"/>
    <lineage>
        <taxon>Eukaryota</taxon>
        <taxon>Sar</taxon>
        <taxon>Alveolata</taxon>
        <taxon>Apicomplexa</taxon>
        <taxon>Conoidasida</taxon>
        <taxon>Coccidia</taxon>
        <taxon>Eucoccidiorida</taxon>
        <taxon>Eimeriorina</taxon>
        <taxon>Eimeriidae</taxon>
        <taxon>Cyclospora</taxon>
    </lineage>
</organism>
<dbReference type="Proteomes" id="UP000095192">
    <property type="component" value="Unassembled WGS sequence"/>
</dbReference>
<dbReference type="EMBL" id="JROU02002018">
    <property type="protein sequence ID" value="OEH74518.1"/>
    <property type="molecule type" value="Genomic_DNA"/>
</dbReference>
<dbReference type="Pfam" id="PF03914">
    <property type="entry name" value="CBF"/>
    <property type="match status" value="1"/>
</dbReference>
<evidence type="ECO:0000256" key="1">
    <source>
        <dbReference type="ARBA" id="ARBA00007797"/>
    </source>
</evidence>
<dbReference type="GO" id="GO:0032040">
    <property type="term" value="C:small-subunit processome"/>
    <property type="evidence" value="ECO:0007669"/>
    <property type="project" value="TreeGrafter"/>
</dbReference>
<sequence>MTEDRLVSVRCSSTGFAAKVQDLVAACQAATDAKILLENCENLFRLLRDKKIELKAPFLASCAAAASAGGDGHQKGFLQWLQQSYQVFISIVFELLASSEPHVQRLGLAYLFRIVKHESEVHKSAVFPLSAFQFLVARLLQSDGFSDYVQELLVEEYVTRYLDIRYYLLVVTGKILREFVNRKLDTNRNIAARTLQQRHRASGSDSDEATDEVEPPSVNESSHDNAASSQGCEWFVWTKGEAELSKRMTSLLLRLSKCLSDADQMVSLRGKRKAGGPPPASRSSDTDTEVEEEVKAPYSDDEKAASSHSKTFIEGLGSSKALEMSNHRLAYQNTWLSLLLNVEHDTSTTQRLLVRVPRTVFPFLSNPLLLADFYLKAFNEANRISIRISALSGLFYLLTKHRLGNPDVLESTQGSAPVPALDETESAGAAGAHFYQRLFRLITPAAFAPRLRVRFLRLLNMALRSDLLPTCLVAAFIKKCSRVACLVPPPATLCLEALVLSLLQKYHTTCKPLLSVPESVSSQLRVQGDSFDYSTLVVRQQGGQKAGHPSFSSDEDEVQKKVSEGTPVLELVSRAVPKIMQISKEEIQPLTRKEARMSLWEVDILRKHSLKSVQQLAELFAADFINPSAKKVALDDFLDLTTGSLLAREFKALNKSTATPVPLAYTSVSAVPPCGAGPGGPPPDVPQLYAACMNLAKQKCEL</sequence>
<dbReference type="InterPro" id="IPR005612">
    <property type="entry name" value="CCAAT-binding_factor"/>
</dbReference>
<gene>
    <name evidence="2" type="ORF">cyc_00630</name>
</gene>
<dbReference type="VEuPathDB" id="ToxoDB:cyc_00630"/>
<dbReference type="InterPro" id="IPR027193">
    <property type="entry name" value="Noc4"/>
</dbReference>
<dbReference type="AlphaFoldDB" id="A0A1D3CTJ7"/>
<dbReference type="OrthoDB" id="10263185at2759"/>
<dbReference type="VEuPathDB" id="ToxoDB:LOC34617770"/>
<evidence type="ECO:0000313" key="3">
    <source>
        <dbReference type="Proteomes" id="UP000095192"/>
    </source>
</evidence>